<gene>
    <name evidence="1" type="ORF">BO94DRAFT_533258</name>
</gene>
<dbReference type="RefSeq" id="XP_025469533.1">
    <property type="nucleotide sequence ID" value="XM_025611300.1"/>
</dbReference>
<proteinExistence type="predicted"/>
<reference evidence="1 2" key="1">
    <citation type="submission" date="2016-12" db="EMBL/GenBank/DDBJ databases">
        <title>The genomes of Aspergillus section Nigri reveals drivers in fungal speciation.</title>
        <authorList>
            <consortium name="DOE Joint Genome Institute"/>
            <person name="Vesth T.C."/>
            <person name="Nybo J."/>
            <person name="Theobald S."/>
            <person name="Brandl J."/>
            <person name="Frisvad J.C."/>
            <person name="Nielsen K.F."/>
            <person name="Lyhne E.K."/>
            <person name="Kogle M.E."/>
            <person name="Kuo A."/>
            <person name="Riley R."/>
            <person name="Clum A."/>
            <person name="Nolan M."/>
            <person name="Lipzen A."/>
            <person name="Salamov A."/>
            <person name="Henrissat B."/>
            <person name="Wiebenga A."/>
            <person name="De Vries R.P."/>
            <person name="Grigoriev I.V."/>
            <person name="Mortensen U.H."/>
            <person name="Andersen M.R."/>
            <person name="Baker S.E."/>
        </authorList>
    </citation>
    <scope>NUCLEOTIDE SEQUENCE [LARGE SCALE GENOMIC DNA]</scope>
    <source>
        <strain evidence="1 2">CBS 115572</strain>
    </source>
</reference>
<dbReference type="Proteomes" id="UP000246702">
    <property type="component" value="Unassembled WGS sequence"/>
</dbReference>
<accession>A0A317X0K0</accession>
<keyword evidence="2" id="KW-1185">Reference proteome</keyword>
<comment type="caution">
    <text evidence="1">The sequence shown here is derived from an EMBL/GenBank/DDBJ whole genome shotgun (WGS) entry which is preliminary data.</text>
</comment>
<sequence>MPPVRKTAKLSKTSFNQLLERETKAFSEKDRSLLIYQQKRLQSCLQLLDEGISSASLSETQRYGKLKVRNFLMEFFNHYDDWAFLLCAIAASIFRIQKIPGDGMLGVYQWFENALKYPNGLLSKLQRSVMKPSSASIAQVCWKMHYTDSVLTLN</sequence>
<name>A0A317X0K0_9EURO</name>
<evidence type="ECO:0000313" key="2">
    <source>
        <dbReference type="Proteomes" id="UP000246702"/>
    </source>
</evidence>
<dbReference type="AlphaFoldDB" id="A0A317X0K0"/>
<dbReference type="STRING" id="1450535.A0A317X0K0"/>
<protein>
    <submittedName>
        <fullName evidence="1">Uncharacterized protein</fullName>
    </submittedName>
</protein>
<organism evidence="1 2">
    <name type="scientific">Aspergillus sclerotioniger CBS 115572</name>
    <dbReference type="NCBI Taxonomy" id="1450535"/>
    <lineage>
        <taxon>Eukaryota</taxon>
        <taxon>Fungi</taxon>
        <taxon>Dikarya</taxon>
        <taxon>Ascomycota</taxon>
        <taxon>Pezizomycotina</taxon>
        <taxon>Eurotiomycetes</taxon>
        <taxon>Eurotiomycetidae</taxon>
        <taxon>Eurotiales</taxon>
        <taxon>Aspergillaceae</taxon>
        <taxon>Aspergillus</taxon>
        <taxon>Aspergillus subgen. Circumdati</taxon>
    </lineage>
</organism>
<dbReference type="EMBL" id="MSFK01000008">
    <property type="protein sequence ID" value="PWY91805.1"/>
    <property type="molecule type" value="Genomic_DNA"/>
</dbReference>
<dbReference type="GeneID" id="37113443"/>
<evidence type="ECO:0000313" key="1">
    <source>
        <dbReference type="EMBL" id="PWY91805.1"/>
    </source>
</evidence>
<feature type="non-terminal residue" evidence="1">
    <location>
        <position position="154"/>
    </location>
</feature>